<name>A0A2B7WHM1_9EURO</name>
<dbReference type="AlphaFoldDB" id="A0A2B7WHM1"/>
<proteinExistence type="predicted"/>
<evidence type="ECO:0000313" key="1">
    <source>
        <dbReference type="EMBL" id="PGG96069.1"/>
    </source>
</evidence>
<evidence type="ECO:0000313" key="2">
    <source>
        <dbReference type="Proteomes" id="UP000224080"/>
    </source>
</evidence>
<dbReference type="EMBL" id="PDNC01000192">
    <property type="protein sequence ID" value="PGG96069.1"/>
    <property type="molecule type" value="Genomic_DNA"/>
</dbReference>
<dbReference type="Proteomes" id="UP000224080">
    <property type="component" value="Unassembled WGS sequence"/>
</dbReference>
<accession>A0A2B7WHM1</accession>
<reference evidence="1 2" key="1">
    <citation type="submission" date="2017-10" db="EMBL/GenBank/DDBJ databases">
        <title>Comparative genomics in systemic dimorphic fungi from Ajellomycetaceae.</title>
        <authorList>
            <person name="Munoz J.F."/>
            <person name="Mcewen J.G."/>
            <person name="Clay O.K."/>
            <person name="Cuomo C.A."/>
        </authorList>
    </citation>
    <scope>NUCLEOTIDE SEQUENCE [LARGE SCALE GENOMIC DNA]</scope>
    <source>
        <strain evidence="1 2">UAMH130</strain>
    </source>
</reference>
<sequence>MASYATICGASAEGRRRPKAYANFIPRNLLVWASRDANAGLLSVFDTDEAESA</sequence>
<protein>
    <submittedName>
        <fullName evidence="1">Uncharacterized protein</fullName>
    </submittedName>
</protein>
<organism evidence="1 2">
    <name type="scientific">Blastomyces parvus</name>
    <dbReference type="NCBI Taxonomy" id="2060905"/>
    <lineage>
        <taxon>Eukaryota</taxon>
        <taxon>Fungi</taxon>
        <taxon>Dikarya</taxon>
        <taxon>Ascomycota</taxon>
        <taxon>Pezizomycotina</taxon>
        <taxon>Eurotiomycetes</taxon>
        <taxon>Eurotiomycetidae</taxon>
        <taxon>Onygenales</taxon>
        <taxon>Ajellomycetaceae</taxon>
        <taxon>Blastomyces</taxon>
    </lineage>
</organism>
<gene>
    <name evidence="1" type="ORF">GX51_07999</name>
</gene>
<keyword evidence="2" id="KW-1185">Reference proteome</keyword>
<comment type="caution">
    <text evidence="1">The sequence shown here is derived from an EMBL/GenBank/DDBJ whole genome shotgun (WGS) entry which is preliminary data.</text>
</comment>